<dbReference type="InterPro" id="IPR012340">
    <property type="entry name" value="NA-bd_OB-fold"/>
</dbReference>
<evidence type="ECO:0000313" key="3">
    <source>
        <dbReference type="EMBL" id="ASV68357.1"/>
    </source>
</evidence>
<name>A0A248TJH9_9BACI</name>
<dbReference type="InterPro" id="IPR022002">
    <property type="entry name" value="ChsH2_Znr"/>
</dbReference>
<dbReference type="Proteomes" id="UP000215137">
    <property type="component" value="Chromosome"/>
</dbReference>
<dbReference type="Pfam" id="PF01796">
    <property type="entry name" value="OB_ChsH2_C"/>
    <property type="match status" value="1"/>
</dbReference>
<gene>
    <name evidence="3" type="ORF">CKF48_14090</name>
</gene>
<evidence type="ECO:0000313" key="4">
    <source>
        <dbReference type="Proteomes" id="UP000215137"/>
    </source>
</evidence>
<organism evidence="3 4">
    <name type="scientific">Cytobacillus kochii</name>
    <dbReference type="NCBI Taxonomy" id="859143"/>
    <lineage>
        <taxon>Bacteria</taxon>
        <taxon>Bacillati</taxon>
        <taxon>Bacillota</taxon>
        <taxon>Bacilli</taxon>
        <taxon>Bacillales</taxon>
        <taxon>Bacillaceae</taxon>
        <taxon>Cytobacillus</taxon>
    </lineage>
</organism>
<dbReference type="RefSeq" id="WP_095371927.1">
    <property type="nucleotide sequence ID" value="NZ_CP022983.1"/>
</dbReference>
<evidence type="ECO:0000259" key="1">
    <source>
        <dbReference type="Pfam" id="PF01796"/>
    </source>
</evidence>
<accession>A0A248TJH9</accession>
<dbReference type="Gene3D" id="6.10.30.10">
    <property type="match status" value="1"/>
</dbReference>
<feature type="domain" description="ChsH2 C-terminal OB-fold" evidence="1">
    <location>
        <begin position="63"/>
        <end position="124"/>
    </location>
</feature>
<dbReference type="InterPro" id="IPR052513">
    <property type="entry name" value="Thioester_dehydratase-like"/>
</dbReference>
<dbReference type="PANTHER" id="PTHR34075">
    <property type="entry name" value="BLR3430 PROTEIN"/>
    <property type="match status" value="1"/>
</dbReference>
<evidence type="ECO:0008006" key="5">
    <source>
        <dbReference type="Google" id="ProtNLM"/>
    </source>
</evidence>
<keyword evidence="4" id="KW-1185">Reference proteome</keyword>
<proteinExistence type="predicted"/>
<dbReference type="AlphaFoldDB" id="A0A248TJH9"/>
<dbReference type="InterPro" id="IPR002878">
    <property type="entry name" value="ChsH2_C"/>
</dbReference>
<dbReference type="Pfam" id="PF12172">
    <property type="entry name" value="zf-ChsH2"/>
    <property type="match status" value="1"/>
</dbReference>
<dbReference type="OrthoDB" id="9785144at2"/>
<feature type="domain" description="ChsH2 rubredoxin-like zinc ribbon" evidence="2">
    <location>
        <begin position="18"/>
        <end position="53"/>
    </location>
</feature>
<dbReference type="EMBL" id="CP022983">
    <property type="protein sequence ID" value="ASV68357.1"/>
    <property type="molecule type" value="Genomic_DNA"/>
</dbReference>
<dbReference type="PANTHER" id="PTHR34075:SF5">
    <property type="entry name" value="BLR3430 PROTEIN"/>
    <property type="match status" value="1"/>
</dbReference>
<reference evidence="3 4" key="1">
    <citation type="submission" date="2017-08" db="EMBL/GenBank/DDBJ databases">
        <title>Complete Genome Sequence of Bacillus kochii Oregon-R-modENCODE STRAIN BDGP4, isolated from Drosophila melanogaster gut.</title>
        <authorList>
            <person name="Wan K.H."/>
            <person name="Yu C."/>
            <person name="Park S."/>
            <person name="Hammonds A.S."/>
            <person name="Booth B.W."/>
            <person name="Celniker S.E."/>
        </authorList>
    </citation>
    <scope>NUCLEOTIDE SEQUENCE [LARGE SCALE GENOMIC DNA]</scope>
    <source>
        <strain evidence="3 4">BDGP4</strain>
    </source>
</reference>
<sequence length="136" mass="15543">MSYEKPIPLKNEDNAPFWDAADRHELFLQKCHTCQQFAHPPGPACAKCSSSDLTWENLGTNIKGRVYSYVISHRPFLPGFHNDTPLVIAVIELAAYPEVKMIGNILDHAIEDIHIGMEVEMTWQKINDERALPQWE</sequence>
<dbReference type="KEGG" id="bko:CKF48_14090"/>
<evidence type="ECO:0000259" key="2">
    <source>
        <dbReference type="Pfam" id="PF12172"/>
    </source>
</evidence>
<protein>
    <recommendedName>
        <fullName evidence="5">DNA-binding protein</fullName>
    </recommendedName>
</protein>
<dbReference type="SUPFAM" id="SSF50249">
    <property type="entry name" value="Nucleic acid-binding proteins"/>
    <property type="match status" value="1"/>
</dbReference>